<dbReference type="Proteomes" id="UP000063964">
    <property type="component" value="Chromosome"/>
</dbReference>
<dbReference type="RefSeq" id="WP_066603675.1">
    <property type="nucleotide sequence ID" value="NZ_CP014230.1"/>
</dbReference>
<evidence type="ECO:0000256" key="5">
    <source>
        <dbReference type="PIRSR" id="PIRSR000106-1"/>
    </source>
</evidence>
<dbReference type="InterPro" id="IPR046346">
    <property type="entry name" value="Aminoacid_DH-like_N_sf"/>
</dbReference>
<dbReference type="InterPro" id="IPR001891">
    <property type="entry name" value="Malic_OxRdtase"/>
</dbReference>
<evidence type="ECO:0000313" key="10">
    <source>
        <dbReference type="EMBL" id="AMD92371.1"/>
    </source>
</evidence>
<dbReference type="PROSITE" id="PS00331">
    <property type="entry name" value="MALIC_ENZYMES"/>
    <property type="match status" value="1"/>
</dbReference>
<dbReference type="GO" id="GO:0051287">
    <property type="term" value="F:NAD binding"/>
    <property type="evidence" value="ECO:0007669"/>
    <property type="project" value="InterPro"/>
</dbReference>
<dbReference type="EMBL" id="CP014230">
    <property type="protein sequence ID" value="AMD92371.1"/>
    <property type="molecule type" value="Genomic_DNA"/>
</dbReference>
<dbReference type="KEGG" id="doa:AXF15_04100"/>
<evidence type="ECO:0000256" key="7">
    <source>
        <dbReference type="PIRSR" id="PIRSR000106-3"/>
    </source>
</evidence>
<feature type="active site" description="Proton donor" evidence="5">
    <location>
        <position position="39"/>
    </location>
</feature>
<keyword evidence="11" id="KW-1185">Reference proteome</keyword>
<dbReference type="InterPro" id="IPR036291">
    <property type="entry name" value="NAD(P)-bd_dom_sf"/>
</dbReference>
<dbReference type="SUPFAM" id="SSF53223">
    <property type="entry name" value="Aminoacid dehydrogenase-like, N-terminal domain"/>
    <property type="match status" value="1"/>
</dbReference>
<gene>
    <name evidence="10" type="ORF">AXF15_04100</name>
</gene>
<organism evidence="10 11">
    <name type="scientific">Desulfomicrobium orale DSM 12838</name>
    <dbReference type="NCBI Taxonomy" id="888061"/>
    <lineage>
        <taxon>Bacteria</taxon>
        <taxon>Pseudomonadati</taxon>
        <taxon>Thermodesulfobacteriota</taxon>
        <taxon>Desulfovibrionia</taxon>
        <taxon>Desulfovibrionales</taxon>
        <taxon>Desulfomicrobiaceae</taxon>
        <taxon>Desulfomicrobium</taxon>
    </lineage>
</organism>
<proteinExistence type="inferred from homology"/>
<feature type="binding site" evidence="7">
    <location>
        <position position="162"/>
    </location>
    <ligand>
        <name>a divalent metal cation</name>
        <dbReference type="ChEBI" id="CHEBI:60240"/>
    </ligand>
</feature>
<dbReference type="Gene3D" id="3.40.50.720">
    <property type="entry name" value="NAD(P)-binding Rossmann-like Domain"/>
    <property type="match status" value="1"/>
</dbReference>
<evidence type="ECO:0000313" key="11">
    <source>
        <dbReference type="Proteomes" id="UP000063964"/>
    </source>
</evidence>
<dbReference type="OrthoDB" id="9805787at2"/>
<dbReference type="Pfam" id="PF03949">
    <property type="entry name" value="Malic_M"/>
    <property type="match status" value="1"/>
</dbReference>
<feature type="binding site" evidence="7">
    <location>
        <position position="136"/>
    </location>
    <ligand>
        <name>a divalent metal cation</name>
        <dbReference type="ChEBI" id="CHEBI:60240"/>
    </ligand>
</feature>
<protein>
    <submittedName>
        <fullName evidence="10">Malate dehydrogenase</fullName>
    </submittedName>
</protein>
<sequence>MALYTKQEALDYHSEVRPGKVEVVPVKPYSTQKHLTMAYSPGVAEACMEIAGDKELSYKYTGRGNLVAVVSNGTAVLGLGNIGAYASKPVMEGKGLLFKIFADVDVYDINLNVTDPDKLCEIVKALEPTFGGINLEDIKAPECFYIEDKLKKEMGIPVFHDDQHGTAIISAAGLLNALDITGKKIGDLRMVVSGAGAAAVSCTRLYMALGMRLENIAMFDSKGHIHAGRTDLSDQKREFATQKAYASLAEAMKGADLFLGLSTAGLVTQDMVKGMAKDPIIFACANPVPEISYTDAKAVRPDAIIGTGRSDFPNQINNVLGFPFIFRGALDVMATEINEDMKLAAAKALARLAKEPVPDYVLKAYNVDRMEFGPDYIIPKPVDLRLIEFESAAVAEAAMKTGVARKSIADMDAYRALLRKRIEASRKRLDAFVQTYPQIF</sequence>
<dbReference type="Pfam" id="PF00390">
    <property type="entry name" value="malic"/>
    <property type="match status" value="1"/>
</dbReference>
<comment type="cofactor">
    <cofactor evidence="1">
        <name>Mn(2+)</name>
        <dbReference type="ChEBI" id="CHEBI:29035"/>
    </cofactor>
</comment>
<dbReference type="CDD" id="cd05311">
    <property type="entry name" value="NAD_bind_2_malic_enz"/>
    <property type="match status" value="1"/>
</dbReference>
<feature type="domain" description="Malic enzyme NAD-binding" evidence="8">
    <location>
        <begin position="163"/>
        <end position="399"/>
    </location>
</feature>
<reference evidence="11" key="1">
    <citation type="submission" date="2016-02" db="EMBL/GenBank/DDBJ databases">
        <authorList>
            <person name="Holder M.E."/>
            <person name="Ajami N.J."/>
            <person name="Petrosino J.F."/>
        </authorList>
    </citation>
    <scope>NUCLEOTIDE SEQUENCE [LARGE SCALE GENOMIC DNA]</scope>
    <source>
        <strain evidence="11">DSM 12838</strain>
    </source>
</reference>
<accession>A0A109W5N7</accession>
<evidence type="ECO:0000259" key="9">
    <source>
        <dbReference type="SMART" id="SM01274"/>
    </source>
</evidence>
<dbReference type="InterPro" id="IPR015884">
    <property type="entry name" value="Malic_enzyme_CS"/>
</dbReference>
<dbReference type="STRING" id="888061.AXF15_04100"/>
<dbReference type="GO" id="GO:0004470">
    <property type="term" value="F:malic enzyme activity"/>
    <property type="evidence" value="ECO:0007669"/>
    <property type="project" value="InterPro"/>
</dbReference>
<dbReference type="PANTHER" id="PTHR43237:SF4">
    <property type="entry name" value="NADP-DEPENDENT MALIC ENZYME"/>
    <property type="match status" value="1"/>
</dbReference>
<dbReference type="PANTHER" id="PTHR43237">
    <property type="entry name" value="NADP-DEPENDENT MALIC ENZYME"/>
    <property type="match status" value="1"/>
</dbReference>
<feature type="binding site" evidence="6">
    <location>
        <position position="286"/>
    </location>
    <ligand>
        <name>(S)-malate</name>
        <dbReference type="ChEBI" id="CHEBI:15589"/>
    </ligand>
</feature>
<name>A0A109W5N7_9BACT</name>
<feature type="domain" description="Malic enzyme N-terminal" evidence="9">
    <location>
        <begin position="18"/>
        <end position="151"/>
    </location>
</feature>
<dbReference type="AlphaFoldDB" id="A0A109W5N7"/>
<dbReference type="FunFam" id="3.40.50.10380:FF:000003">
    <property type="entry name" value="NADP-dependent malic enzyme"/>
    <property type="match status" value="1"/>
</dbReference>
<comment type="cofactor">
    <cofactor evidence="7">
        <name>Mg(2+)</name>
        <dbReference type="ChEBI" id="CHEBI:18420"/>
    </cofactor>
    <cofactor evidence="7">
        <name>Mn(2+)</name>
        <dbReference type="ChEBI" id="CHEBI:29035"/>
    </cofactor>
    <text evidence="7">Divalent metal cations. Prefers magnesium or manganese.</text>
</comment>
<dbReference type="GO" id="GO:0016616">
    <property type="term" value="F:oxidoreductase activity, acting on the CH-OH group of donors, NAD or NADP as acceptor"/>
    <property type="evidence" value="ECO:0007669"/>
    <property type="project" value="InterPro"/>
</dbReference>
<dbReference type="GO" id="GO:0046872">
    <property type="term" value="F:metal ion binding"/>
    <property type="evidence" value="ECO:0007669"/>
    <property type="project" value="UniProtKB-KW"/>
</dbReference>
<evidence type="ECO:0000256" key="1">
    <source>
        <dbReference type="ARBA" id="ARBA00001936"/>
    </source>
</evidence>
<evidence type="ECO:0000256" key="6">
    <source>
        <dbReference type="PIRSR" id="PIRSR000106-2"/>
    </source>
</evidence>
<dbReference type="PIRSF" id="PIRSF000106">
    <property type="entry name" value="ME"/>
    <property type="match status" value="1"/>
</dbReference>
<comment type="similarity">
    <text evidence="2">Belongs to the malic enzymes family.</text>
</comment>
<keyword evidence="4" id="KW-0560">Oxidoreductase</keyword>
<dbReference type="SUPFAM" id="SSF51735">
    <property type="entry name" value="NAD(P)-binding Rossmann-fold domains"/>
    <property type="match status" value="1"/>
</dbReference>
<dbReference type="Gene3D" id="3.40.50.10380">
    <property type="entry name" value="Malic enzyme, N-terminal domain"/>
    <property type="match status" value="1"/>
</dbReference>
<dbReference type="FunFam" id="3.40.50.720:FF:000095">
    <property type="entry name" value="NADP-dependent malic enzyme"/>
    <property type="match status" value="1"/>
</dbReference>
<evidence type="ECO:0000256" key="2">
    <source>
        <dbReference type="ARBA" id="ARBA00008785"/>
    </source>
</evidence>
<dbReference type="SMART" id="SM01274">
    <property type="entry name" value="malic"/>
    <property type="match status" value="1"/>
</dbReference>
<feature type="binding site" evidence="6">
    <location>
        <position position="317"/>
    </location>
    <ligand>
        <name>(S)-malate</name>
        <dbReference type="ChEBI" id="CHEBI:15589"/>
    </ligand>
</feature>
<dbReference type="InterPro" id="IPR051674">
    <property type="entry name" value="Malate_Decarboxylase"/>
</dbReference>
<feature type="active site" description="Proton acceptor" evidence="5">
    <location>
        <position position="94"/>
    </location>
</feature>
<feature type="binding site" evidence="7">
    <location>
        <position position="137"/>
    </location>
    <ligand>
        <name>a divalent metal cation</name>
        <dbReference type="ChEBI" id="CHEBI:60240"/>
    </ligand>
</feature>
<dbReference type="InterPro" id="IPR012301">
    <property type="entry name" value="Malic_N_dom"/>
</dbReference>
<dbReference type="InterPro" id="IPR045213">
    <property type="entry name" value="Malic_NAD-bd_bact_type"/>
</dbReference>
<dbReference type="SMART" id="SM00919">
    <property type="entry name" value="Malic_M"/>
    <property type="match status" value="1"/>
</dbReference>
<evidence type="ECO:0000256" key="4">
    <source>
        <dbReference type="ARBA" id="ARBA00023002"/>
    </source>
</evidence>
<keyword evidence="3 7" id="KW-0479">Metal-binding</keyword>
<dbReference type="InterPro" id="IPR012302">
    <property type="entry name" value="Malic_NAD-bd"/>
</dbReference>
<evidence type="ECO:0000259" key="8">
    <source>
        <dbReference type="SMART" id="SM00919"/>
    </source>
</evidence>
<evidence type="ECO:0000256" key="3">
    <source>
        <dbReference type="ARBA" id="ARBA00022723"/>
    </source>
</evidence>
<dbReference type="InterPro" id="IPR037062">
    <property type="entry name" value="Malic_N_dom_sf"/>
</dbReference>